<dbReference type="Proteomes" id="UP000019471">
    <property type="component" value="Unassembled WGS sequence"/>
</dbReference>
<evidence type="ECO:0000313" key="2">
    <source>
        <dbReference type="EMBL" id="EXJ71256.1"/>
    </source>
</evidence>
<dbReference type="RefSeq" id="XP_007743855.1">
    <property type="nucleotide sequence ID" value="XM_007745665.1"/>
</dbReference>
<dbReference type="EMBL" id="AMGX01000007">
    <property type="protein sequence ID" value="EXJ71256.1"/>
    <property type="molecule type" value="Genomic_DNA"/>
</dbReference>
<feature type="region of interest" description="Disordered" evidence="1">
    <location>
        <begin position="33"/>
        <end position="68"/>
    </location>
</feature>
<dbReference type="AlphaFoldDB" id="W9X2U4"/>
<evidence type="ECO:0000256" key="1">
    <source>
        <dbReference type="SAM" id="MobiDB-lite"/>
    </source>
</evidence>
<gene>
    <name evidence="2" type="ORF">A1O5_05062</name>
</gene>
<dbReference type="OrthoDB" id="10399528at2759"/>
<comment type="caution">
    <text evidence="2">The sequence shown here is derived from an EMBL/GenBank/DDBJ whole genome shotgun (WGS) entry which is preliminary data.</text>
</comment>
<dbReference type="HOGENOM" id="CLU_1758624_0_0_1"/>
<evidence type="ECO:0000313" key="3">
    <source>
        <dbReference type="Proteomes" id="UP000019471"/>
    </source>
</evidence>
<proteinExistence type="predicted"/>
<name>W9X2U4_9EURO</name>
<protein>
    <submittedName>
        <fullName evidence="2">Uncharacterized protein</fullName>
    </submittedName>
</protein>
<accession>W9X2U4</accession>
<reference evidence="2 3" key="1">
    <citation type="submission" date="2013-03" db="EMBL/GenBank/DDBJ databases">
        <title>The Genome Sequence of Cladophialophora psammophila CBS 110553.</title>
        <authorList>
            <consortium name="The Broad Institute Genomics Platform"/>
            <person name="Cuomo C."/>
            <person name="de Hoog S."/>
            <person name="Gorbushina A."/>
            <person name="Walker B."/>
            <person name="Young S.K."/>
            <person name="Zeng Q."/>
            <person name="Gargeya S."/>
            <person name="Fitzgerald M."/>
            <person name="Haas B."/>
            <person name="Abouelleil A."/>
            <person name="Allen A.W."/>
            <person name="Alvarado L."/>
            <person name="Arachchi H.M."/>
            <person name="Berlin A.M."/>
            <person name="Chapman S.B."/>
            <person name="Gainer-Dewar J."/>
            <person name="Goldberg J."/>
            <person name="Griggs A."/>
            <person name="Gujja S."/>
            <person name="Hansen M."/>
            <person name="Howarth C."/>
            <person name="Imamovic A."/>
            <person name="Ireland A."/>
            <person name="Larimer J."/>
            <person name="McCowan C."/>
            <person name="Murphy C."/>
            <person name="Pearson M."/>
            <person name="Poon T.W."/>
            <person name="Priest M."/>
            <person name="Roberts A."/>
            <person name="Saif S."/>
            <person name="Shea T."/>
            <person name="Sisk P."/>
            <person name="Sykes S."/>
            <person name="Wortman J."/>
            <person name="Nusbaum C."/>
            <person name="Birren B."/>
        </authorList>
    </citation>
    <scope>NUCLEOTIDE SEQUENCE [LARGE SCALE GENOMIC DNA]</scope>
    <source>
        <strain evidence="2 3">CBS 110553</strain>
    </source>
</reference>
<organism evidence="2 3">
    <name type="scientific">Cladophialophora psammophila CBS 110553</name>
    <dbReference type="NCBI Taxonomy" id="1182543"/>
    <lineage>
        <taxon>Eukaryota</taxon>
        <taxon>Fungi</taxon>
        <taxon>Dikarya</taxon>
        <taxon>Ascomycota</taxon>
        <taxon>Pezizomycotina</taxon>
        <taxon>Eurotiomycetes</taxon>
        <taxon>Chaetothyriomycetidae</taxon>
        <taxon>Chaetothyriales</taxon>
        <taxon>Herpotrichiellaceae</taxon>
        <taxon>Cladophialophora</taxon>
    </lineage>
</organism>
<sequence>MASEWRGCCAGLYTYLAKVEELPLRLIGPNRMSTKTLPQSPEEGSAPLASSLFGSFSDNTAGEEGLQQHDEIVGEEKYRQKAANCFFNGQPLPRGPWDIVRPKPFQATAASLALCGSVYCGQVMAPSFSIYIRVFIKLVRLGGGEQMF</sequence>
<keyword evidence="3" id="KW-1185">Reference proteome</keyword>
<dbReference type="GeneID" id="19189782"/>